<dbReference type="InterPro" id="IPR013320">
    <property type="entry name" value="ConA-like_dom_sf"/>
</dbReference>
<comment type="subcellular location">
    <subcellularLocation>
        <location evidence="1">Secreted</location>
    </subcellularLocation>
</comment>
<dbReference type="Gene3D" id="2.150.10.10">
    <property type="entry name" value="Serralysin-like metalloprotease, C-terminal"/>
    <property type="match status" value="2"/>
</dbReference>
<evidence type="ECO:0000313" key="6">
    <source>
        <dbReference type="Proteomes" id="UP000192656"/>
    </source>
</evidence>
<dbReference type="Pfam" id="PF08787">
    <property type="entry name" value="Alginate_lyase2"/>
    <property type="match status" value="1"/>
</dbReference>
<feature type="compositionally biased region" description="Basic and acidic residues" evidence="3">
    <location>
        <begin position="256"/>
        <end position="265"/>
    </location>
</feature>
<evidence type="ECO:0000256" key="3">
    <source>
        <dbReference type="SAM" id="MobiDB-lite"/>
    </source>
</evidence>
<dbReference type="InterPro" id="IPR018511">
    <property type="entry name" value="Hemolysin-typ_Ca-bd_CS"/>
</dbReference>
<evidence type="ECO:0000313" key="5">
    <source>
        <dbReference type="EMBL" id="SMC98245.1"/>
    </source>
</evidence>
<dbReference type="InterPro" id="IPR014895">
    <property type="entry name" value="Alginate_lyase_2"/>
</dbReference>
<dbReference type="STRING" id="937218.SAMN06297251_1162"/>
<dbReference type="GO" id="GO:0005509">
    <property type="term" value="F:calcium ion binding"/>
    <property type="evidence" value="ECO:0007669"/>
    <property type="project" value="InterPro"/>
</dbReference>
<evidence type="ECO:0000256" key="1">
    <source>
        <dbReference type="ARBA" id="ARBA00004613"/>
    </source>
</evidence>
<sequence length="630" mass="67201">MSTNSDHFDLSNWKITLPVDSSGRTDGTAVEVQGLEGYEDPRFFYDSADGAMVFRASTDGATTSGSKYPRTELREMKGDERAAWDLKQGGTLTATLKIDEAPIVNGTPGRIIVGQIHGKADELVRLYWENGKVYFKNDQAGSNNKELRFDLTNDAGENPDISIGEKFSYKIEARGDKLVVEVHTDGQIYKSVSDINDVWQSDQFYFKAGVYLGVNDSQGSGVGQASFYGLDFGHKPGEGLGGLVDYTASEQNARPQPEDPQKEESFSPDESGTNEQADKSGTENAKDPTEADDGQSQVGVNLGGTDAADTLQGTRGSDKLYGREGDDIIRGGDGNDTLWGNGGADLLDGGVGDDWLKGGDSSDSYYFGADHGHDTVHEFRTSETLIFDDDLFGSKEDFLAALSKTPDGIRLVTGDNSSILFTKSTMSEVQSASIVIAHSAESSVKEVAFQMIEDTSIISTSEPETEIPEIAEPILVSQPQPDTVSPKVSHEDAMANGTSADDVVDGTDASDVLKGRAGDDALYGFAGDDTLLGNSGDDILVGGAGNDWIKGGNGADTIIFTGAHGADIVHQFRSNDTLILEGSRFANAREAKDALVMTDEGIELATANGASILFTGTSMNHLQNADWILN</sequence>
<dbReference type="PRINTS" id="PR00313">
    <property type="entry name" value="CABNDNGRPT"/>
</dbReference>
<dbReference type="InterPro" id="IPR001343">
    <property type="entry name" value="Hemolysn_Ca-bd"/>
</dbReference>
<dbReference type="SUPFAM" id="SSF51120">
    <property type="entry name" value="beta-Roll"/>
    <property type="match status" value="2"/>
</dbReference>
<name>A0A1W2DLA2_9HYPH</name>
<dbReference type="SUPFAM" id="SSF49899">
    <property type="entry name" value="Concanavalin A-like lectins/glucanases"/>
    <property type="match status" value="1"/>
</dbReference>
<dbReference type="PROSITE" id="PS00330">
    <property type="entry name" value="HEMOLYSIN_CALCIUM"/>
    <property type="match status" value="4"/>
</dbReference>
<reference evidence="5 6" key="1">
    <citation type="submission" date="2017-04" db="EMBL/GenBank/DDBJ databases">
        <authorList>
            <person name="Afonso C.L."/>
            <person name="Miller P.J."/>
            <person name="Scott M.A."/>
            <person name="Spackman E."/>
            <person name="Goraichik I."/>
            <person name="Dimitrov K.M."/>
            <person name="Suarez D.L."/>
            <person name="Swayne D.E."/>
        </authorList>
    </citation>
    <scope>NUCLEOTIDE SEQUENCE [LARGE SCALE GENOMIC DNA]</scope>
    <source>
        <strain evidence="5 6">CGMCC 1.10972</strain>
    </source>
</reference>
<dbReference type="EMBL" id="FWXR01000016">
    <property type="protein sequence ID" value="SMC98245.1"/>
    <property type="molecule type" value="Genomic_DNA"/>
</dbReference>
<dbReference type="GO" id="GO:0005576">
    <property type="term" value="C:extracellular region"/>
    <property type="evidence" value="ECO:0007669"/>
    <property type="project" value="UniProtKB-SubCell"/>
</dbReference>
<dbReference type="PANTHER" id="PTHR38340">
    <property type="entry name" value="S-LAYER PROTEIN"/>
    <property type="match status" value="1"/>
</dbReference>
<dbReference type="Proteomes" id="UP000192656">
    <property type="component" value="Unassembled WGS sequence"/>
</dbReference>
<evidence type="ECO:0000256" key="2">
    <source>
        <dbReference type="ARBA" id="ARBA00022525"/>
    </source>
</evidence>
<dbReference type="AlphaFoldDB" id="A0A1W2DLA2"/>
<feature type="domain" description="Alginate lyase 2" evidence="4">
    <location>
        <begin position="8"/>
        <end position="234"/>
    </location>
</feature>
<dbReference type="Gene3D" id="2.60.120.200">
    <property type="match status" value="1"/>
</dbReference>
<accession>A0A1W2DLA2</accession>
<feature type="compositionally biased region" description="Basic and acidic residues" evidence="3">
    <location>
        <begin position="276"/>
        <end position="289"/>
    </location>
</feature>
<dbReference type="InterPro" id="IPR011049">
    <property type="entry name" value="Serralysin-like_metalloprot_C"/>
</dbReference>
<gene>
    <name evidence="5" type="ORF">SAMN06297251_1162</name>
</gene>
<protein>
    <submittedName>
        <fullName evidence="5">Hemolysin-type calcium-binding repeat-containing protein</fullName>
    </submittedName>
</protein>
<organism evidence="5 6">
    <name type="scientific">Fulvimarina manganoxydans</name>
    <dbReference type="NCBI Taxonomy" id="937218"/>
    <lineage>
        <taxon>Bacteria</taxon>
        <taxon>Pseudomonadati</taxon>
        <taxon>Pseudomonadota</taxon>
        <taxon>Alphaproteobacteria</taxon>
        <taxon>Hyphomicrobiales</taxon>
        <taxon>Aurantimonadaceae</taxon>
        <taxon>Fulvimarina</taxon>
    </lineage>
</organism>
<dbReference type="InterPro" id="IPR050557">
    <property type="entry name" value="RTX_toxin/Mannuronan_C5-epim"/>
</dbReference>
<dbReference type="Pfam" id="PF00353">
    <property type="entry name" value="HemolysinCabind"/>
    <property type="match status" value="3"/>
</dbReference>
<keyword evidence="6" id="KW-1185">Reference proteome</keyword>
<proteinExistence type="predicted"/>
<dbReference type="PANTHER" id="PTHR38340:SF1">
    <property type="entry name" value="S-LAYER PROTEIN"/>
    <property type="match status" value="1"/>
</dbReference>
<feature type="region of interest" description="Disordered" evidence="3">
    <location>
        <begin position="250"/>
        <end position="322"/>
    </location>
</feature>
<evidence type="ECO:0000259" key="4">
    <source>
        <dbReference type="Pfam" id="PF08787"/>
    </source>
</evidence>
<keyword evidence="2" id="KW-0964">Secreted</keyword>